<dbReference type="EMBL" id="QJNU01000212">
    <property type="protein sequence ID" value="RYP04376.1"/>
    <property type="molecule type" value="Genomic_DNA"/>
</dbReference>
<dbReference type="Pfam" id="PF13424">
    <property type="entry name" value="TPR_12"/>
    <property type="match status" value="1"/>
</dbReference>
<organism evidence="3 4">
    <name type="scientific">Monosporascus ibericus</name>
    <dbReference type="NCBI Taxonomy" id="155417"/>
    <lineage>
        <taxon>Eukaryota</taxon>
        <taxon>Fungi</taxon>
        <taxon>Dikarya</taxon>
        <taxon>Ascomycota</taxon>
        <taxon>Pezizomycotina</taxon>
        <taxon>Sordariomycetes</taxon>
        <taxon>Xylariomycetidae</taxon>
        <taxon>Xylariales</taxon>
        <taxon>Xylariales incertae sedis</taxon>
        <taxon>Monosporascus</taxon>
    </lineage>
</organism>
<dbReference type="Gene3D" id="1.25.40.10">
    <property type="entry name" value="Tetratricopeptide repeat domain"/>
    <property type="match status" value="1"/>
</dbReference>
<evidence type="ECO:0000313" key="4">
    <source>
        <dbReference type="Proteomes" id="UP000293360"/>
    </source>
</evidence>
<feature type="region of interest" description="Disordered" evidence="1">
    <location>
        <begin position="580"/>
        <end position="601"/>
    </location>
</feature>
<keyword evidence="4" id="KW-1185">Reference proteome</keyword>
<reference evidence="3 4" key="1">
    <citation type="submission" date="2018-06" db="EMBL/GenBank/DDBJ databases">
        <title>Complete Genomes of Monosporascus.</title>
        <authorList>
            <person name="Robinson A.J."/>
            <person name="Natvig D.O."/>
        </authorList>
    </citation>
    <scope>NUCLEOTIDE SEQUENCE [LARGE SCALE GENOMIC DNA]</scope>
    <source>
        <strain evidence="3 4">CBS 110550</strain>
    </source>
</reference>
<dbReference type="PANTHER" id="PTHR10622:SF11">
    <property type="entry name" value="HET-DOMAIN-CONTAINING PROTEIN"/>
    <property type="match status" value="1"/>
</dbReference>
<dbReference type="InterPro" id="IPR010730">
    <property type="entry name" value="HET"/>
</dbReference>
<dbReference type="Pfam" id="PF06985">
    <property type="entry name" value="HET"/>
    <property type="match status" value="1"/>
</dbReference>
<evidence type="ECO:0000313" key="3">
    <source>
        <dbReference type="EMBL" id="RYP04376.1"/>
    </source>
</evidence>
<accession>A0A4Q4TCE1</accession>
<evidence type="ECO:0000256" key="1">
    <source>
        <dbReference type="SAM" id="MobiDB-lite"/>
    </source>
</evidence>
<feature type="compositionally biased region" description="Basic residues" evidence="1">
    <location>
        <begin position="591"/>
        <end position="601"/>
    </location>
</feature>
<dbReference type="InterPro" id="IPR011990">
    <property type="entry name" value="TPR-like_helical_dom_sf"/>
</dbReference>
<feature type="domain" description="Heterokaryon incompatibility" evidence="2">
    <location>
        <begin position="24"/>
        <end position="115"/>
    </location>
</feature>
<evidence type="ECO:0000259" key="2">
    <source>
        <dbReference type="Pfam" id="PF06985"/>
    </source>
</evidence>
<dbReference type="SUPFAM" id="SSF48452">
    <property type="entry name" value="TPR-like"/>
    <property type="match status" value="1"/>
</dbReference>
<protein>
    <recommendedName>
        <fullName evidence="2">Heterokaryon incompatibility domain-containing protein</fullName>
    </recommendedName>
</protein>
<gene>
    <name evidence="3" type="ORF">DL764_004470</name>
</gene>
<name>A0A4Q4TCE1_9PEZI</name>
<proteinExistence type="predicted"/>
<sequence length="601" mass="68159">MRLLKCSDGQVKLTKDLVHDIPSYAILSHTWGPDTEEVTFRDLVDGTGKDKIGYEKIKFCAEQAKRDGLQYFWVDTCCIDKSNSTELSGAINSMFRWYQSAARCYVYLSGISATGYEDSQQAGLAWESAFRAHRWFIRGWTLQELLAPTSVEFFTQDGRRLGDKKCLEQQIHEITGIAVSALRESDLSQFDVEERFKWAETRQTTHEEDWAYCLLGIFGQWLLVFDNADDVGIWVNKSTPESGRLIDYLPRSGYGSIIFTTRDKKTAVTLAGRNVVQISEMDEAGGKQLLEKYLVDRDLLGSEGDATALLIRLTYLPLAIVQAAIYVNANGISLGDYLSLLEEQEEDVIDLLSEDFEDQARYRDVKNPVATTWLISFEQIRQRDPLAADYLSFMACIDAKDIPPSLLPPGQSRKKEIDAMGTLQGYSFLAKRSVDSAVNIHRLVHLATRNWLRKEGLLPGWTGRVIARLAEVLGDVDHDNRVTWRSYMPHAYYALGSKPTGQDDKDRLNLLWKYGICLYYDGRYREAGAPFEQVVETRKAKLGADHPDTLTSMANLASTLWNQGRWEEAEKLDVQVMETSKTKLGADHPAGGKRPRSWKYR</sequence>
<dbReference type="OrthoDB" id="626167at2759"/>
<dbReference type="Proteomes" id="UP000293360">
    <property type="component" value="Unassembled WGS sequence"/>
</dbReference>
<dbReference type="PANTHER" id="PTHR10622">
    <property type="entry name" value="HET DOMAIN-CONTAINING PROTEIN"/>
    <property type="match status" value="1"/>
</dbReference>
<dbReference type="AlphaFoldDB" id="A0A4Q4TCE1"/>
<comment type="caution">
    <text evidence="3">The sequence shown here is derived from an EMBL/GenBank/DDBJ whole genome shotgun (WGS) entry which is preliminary data.</text>
</comment>
<dbReference type="STRING" id="155417.A0A4Q4TCE1"/>